<dbReference type="EMBL" id="CAFZ01000045">
    <property type="protein sequence ID" value="CCA69037.1"/>
    <property type="molecule type" value="Genomic_DNA"/>
</dbReference>
<dbReference type="PANTHER" id="PTHR12499">
    <property type="entry name" value="OPTIC ATROPHY 3 PROTEIN OPA3"/>
    <property type="match status" value="1"/>
</dbReference>
<proteinExistence type="inferred from homology"/>
<dbReference type="AlphaFoldDB" id="G4TCI4"/>
<dbReference type="Pfam" id="PF07047">
    <property type="entry name" value="OPA3"/>
    <property type="match status" value="1"/>
</dbReference>
<comment type="caution">
    <text evidence="4">The sequence shown here is derived from an EMBL/GenBank/DDBJ whole genome shotgun (WGS) entry which is preliminary data.</text>
</comment>
<dbReference type="HOGENOM" id="CLU_074707_3_0_1"/>
<evidence type="ECO:0008006" key="6">
    <source>
        <dbReference type="Google" id="ProtNLM"/>
    </source>
</evidence>
<dbReference type="OrthoDB" id="2129069at2759"/>
<evidence type="ECO:0000256" key="1">
    <source>
        <dbReference type="ARBA" id="ARBA00007584"/>
    </source>
</evidence>
<comment type="similarity">
    <text evidence="1">Belongs to the OPA3 family.</text>
</comment>
<protein>
    <recommendedName>
        <fullName evidence="6">OPA3-domain-containing protein</fullName>
    </recommendedName>
</protein>
<dbReference type="FunCoup" id="G4TCI4">
    <property type="interactions" value="242"/>
</dbReference>
<dbReference type="PANTHER" id="PTHR12499:SF0">
    <property type="entry name" value="OPTIC ATROPHY 3 PROTEIN"/>
    <property type="match status" value="1"/>
</dbReference>
<name>G4TCI4_SERID</name>
<dbReference type="InParanoid" id="G4TCI4"/>
<feature type="region of interest" description="Disordered" evidence="3">
    <location>
        <begin position="212"/>
        <end position="238"/>
    </location>
</feature>
<keyword evidence="2" id="KW-0175">Coiled coil</keyword>
<sequence length="238" mass="26285">MASVKLATLAIRTIAKPISEQLKTYARSNQRFRTFCISLAQALWRTEIRFRETMLGQTHSEVKPLNDAKAIQNGSNFLAEGFLFSVAAGLIIAETWRSSRNQSKRRDGVDDRLEALESKMGELTVAVNALNEHLESLGTDIRVETTRNDELSRVLLRVVEIGLRGGWAEFEQNPIQLPQPDVDKFKPASVQTATGPTKLSALIDYYNKSRAALDAESTSSDPKAGTGTTEDESGRGSR</sequence>
<dbReference type="OMA" id="WAEFEGT"/>
<gene>
    <name evidence="4" type="ORF">PIIN_02896</name>
</gene>
<evidence type="ECO:0000313" key="5">
    <source>
        <dbReference type="Proteomes" id="UP000007148"/>
    </source>
</evidence>
<organism evidence="4 5">
    <name type="scientific">Serendipita indica (strain DSM 11827)</name>
    <name type="common">Root endophyte fungus</name>
    <name type="synonym">Piriformospora indica</name>
    <dbReference type="NCBI Taxonomy" id="1109443"/>
    <lineage>
        <taxon>Eukaryota</taxon>
        <taxon>Fungi</taxon>
        <taxon>Dikarya</taxon>
        <taxon>Basidiomycota</taxon>
        <taxon>Agaricomycotina</taxon>
        <taxon>Agaricomycetes</taxon>
        <taxon>Sebacinales</taxon>
        <taxon>Serendipitaceae</taxon>
        <taxon>Serendipita</taxon>
    </lineage>
</organism>
<accession>G4TCI4</accession>
<evidence type="ECO:0000256" key="2">
    <source>
        <dbReference type="ARBA" id="ARBA00023054"/>
    </source>
</evidence>
<keyword evidence="5" id="KW-1185">Reference proteome</keyword>
<dbReference type="GO" id="GO:0005739">
    <property type="term" value="C:mitochondrion"/>
    <property type="evidence" value="ECO:0007669"/>
    <property type="project" value="TreeGrafter"/>
</dbReference>
<reference evidence="4 5" key="1">
    <citation type="journal article" date="2011" name="PLoS Pathog.">
        <title>Endophytic Life Strategies Decoded by Genome and Transcriptome Analyses of the Mutualistic Root Symbiont Piriformospora indica.</title>
        <authorList>
            <person name="Zuccaro A."/>
            <person name="Lahrmann U."/>
            <person name="Guldener U."/>
            <person name="Langen G."/>
            <person name="Pfiffi S."/>
            <person name="Biedenkopf D."/>
            <person name="Wong P."/>
            <person name="Samans B."/>
            <person name="Grimm C."/>
            <person name="Basiewicz M."/>
            <person name="Murat C."/>
            <person name="Martin F."/>
            <person name="Kogel K.H."/>
        </authorList>
    </citation>
    <scope>NUCLEOTIDE SEQUENCE [LARGE SCALE GENOMIC DNA]</scope>
    <source>
        <strain evidence="4 5">DSM 11827</strain>
    </source>
</reference>
<dbReference type="GO" id="GO:0019216">
    <property type="term" value="P:regulation of lipid metabolic process"/>
    <property type="evidence" value="ECO:0007669"/>
    <property type="project" value="TreeGrafter"/>
</dbReference>
<dbReference type="InterPro" id="IPR010754">
    <property type="entry name" value="OPA3-like"/>
</dbReference>
<dbReference type="eggNOG" id="KOG3335">
    <property type="taxonomic scope" value="Eukaryota"/>
</dbReference>
<evidence type="ECO:0000256" key="3">
    <source>
        <dbReference type="SAM" id="MobiDB-lite"/>
    </source>
</evidence>
<evidence type="ECO:0000313" key="4">
    <source>
        <dbReference type="EMBL" id="CCA69037.1"/>
    </source>
</evidence>
<dbReference type="Proteomes" id="UP000007148">
    <property type="component" value="Unassembled WGS sequence"/>
</dbReference>